<accession>A0A8X6GW04</accession>
<name>A0A8X6GW04_TRICU</name>
<gene>
    <name evidence="1" type="ORF">TNCT_486981</name>
</gene>
<evidence type="ECO:0000313" key="1">
    <source>
        <dbReference type="EMBL" id="GFR12466.1"/>
    </source>
</evidence>
<comment type="caution">
    <text evidence="1">The sequence shown here is derived from an EMBL/GenBank/DDBJ whole genome shotgun (WGS) entry which is preliminary data.</text>
</comment>
<dbReference type="AlphaFoldDB" id="A0A8X6GW04"/>
<organism evidence="1 2">
    <name type="scientific">Trichonephila clavata</name>
    <name type="common">Joro spider</name>
    <name type="synonym">Nephila clavata</name>
    <dbReference type="NCBI Taxonomy" id="2740835"/>
    <lineage>
        <taxon>Eukaryota</taxon>
        <taxon>Metazoa</taxon>
        <taxon>Ecdysozoa</taxon>
        <taxon>Arthropoda</taxon>
        <taxon>Chelicerata</taxon>
        <taxon>Arachnida</taxon>
        <taxon>Araneae</taxon>
        <taxon>Araneomorphae</taxon>
        <taxon>Entelegynae</taxon>
        <taxon>Araneoidea</taxon>
        <taxon>Nephilidae</taxon>
        <taxon>Trichonephila</taxon>
    </lineage>
</organism>
<proteinExistence type="predicted"/>
<keyword evidence="2" id="KW-1185">Reference proteome</keyword>
<sequence length="99" mass="11520">MIEIVFDMICLWISFNEFHPVRFFMETGIKNLREKSFRSNSLTRANYTKSVTVVPSLVGRTDPVSDGPCIGTSKFEQHLQYQKQQRSCDHLDGNDFQEQ</sequence>
<reference evidence="1" key="1">
    <citation type="submission" date="2020-07" db="EMBL/GenBank/DDBJ databases">
        <title>Multicomponent nature underlies the extraordinary mechanical properties of spider dragline silk.</title>
        <authorList>
            <person name="Kono N."/>
            <person name="Nakamura H."/>
            <person name="Mori M."/>
            <person name="Yoshida Y."/>
            <person name="Ohtoshi R."/>
            <person name="Malay A.D."/>
            <person name="Moran D.A.P."/>
            <person name="Tomita M."/>
            <person name="Numata K."/>
            <person name="Arakawa K."/>
        </authorList>
    </citation>
    <scope>NUCLEOTIDE SEQUENCE</scope>
</reference>
<dbReference type="Proteomes" id="UP000887116">
    <property type="component" value="Unassembled WGS sequence"/>
</dbReference>
<evidence type="ECO:0000313" key="2">
    <source>
        <dbReference type="Proteomes" id="UP000887116"/>
    </source>
</evidence>
<protein>
    <submittedName>
        <fullName evidence="1">Uncharacterized protein</fullName>
    </submittedName>
</protein>
<dbReference type="EMBL" id="BMAO01006914">
    <property type="protein sequence ID" value="GFR12466.1"/>
    <property type="molecule type" value="Genomic_DNA"/>
</dbReference>